<proteinExistence type="predicted"/>
<evidence type="ECO:0000313" key="3">
    <source>
        <dbReference type="EMBL" id="EKT4439471.1"/>
    </source>
</evidence>
<name>A0AAI9FXM9_STEMA</name>
<comment type="caution">
    <text evidence="3">The sequence shown here is derived from an EMBL/GenBank/DDBJ whole genome shotgun (WGS) entry which is preliminary data.</text>
</comment>
<accession>A0AAI9FXM9</accession>
<gene>
    <name evidence="3" type="ORF">QEK83_000064</name>
</gene>
<evidence type="ECO:0000256" key="1">
    <source>
        <dbReference type="SAM" id="Coils"/>
    </source>
</evidence>
<evidence type="ECO:0000256" key="2">
    <source>
        <dbReference type="SAM" id="MobiDB-lite"/>
    </source>
</evidence>
<reference evidence="3" key="1">
    <citation type="submission" date="2022-07" db="EMBL/GenBank/DDBJ databases">
        <authorList>
            <consortium name="Clinical and Environmental Microbiology Branch: Whole genome sequencing antimicrobial resistance pathogens in the healthcare setting"/>
        </authorList>
    </citation>
    <scope>NUCLEOTIDE SEQUENCE</scope>
    <source>
        <strain evidence="3">Stenotrophomonas_maltophilia_2021CK-00905</strain>
    </source>
</reference>
<dbReference type="EMBL" id="ABLOMU010000001">
    <property type="protein sequence ID" value="EKT4439471.1"/>
    <property type="molecule type" value="Genomic_DNA"/>
</dbReference>
<dbReference type="RefSeq" id="WP_099476044.1">
    <property type="nucleotide sequence ID" value="NZ_CP135602.1"/>
</dbReference>
<dbReference type="SUPFAM" id="SSF46955">
    <property type="entry name" value="Putative DNA-binding domain"/>
    <property type="match status" value="1"/>
</dbReference>
<protein>
    <submittedName>
        <fullName evidence="3">Helix-turn-helix domain-containing protein</fullName>
    </submittedName>
</protein>
<feature type="region of interest" description="Disordered" evidence="2">
    <location>
        <begin position="40"/>
        <end position="63"/>
    </location>
</feature>
<evidence type="ECO:0000313" key="4">
    <source>
        <dbReference type="Proteomes" id="UP001214521"/>
    </source>
</evidence>
<dbReference type="InterPro" id="IPR009061">
    <property type="entry name" value="DNA-bd_dom_put_sf"/>
</dbReference>
<feature type="coiled-coil region" evidence="1">
    <location>
        <begin position="129"/>
        <end position="156"/>
    </location>
</feature>
<organism evidence="3 4">
    <name type="scientific">Stenotrophomonas maltophilia</name>
    <name type="common">Pseudomonas maltophilia</name>
    <name type="synonym">Xanthomonas maltophilia</name>
    <dbReference type="NCBI Taxonomy" id="40324"/>
    <lineage>
        <taxon>Bacteria</taxon>
        <taxon>Pseudomonadati</taxon>
        <taxon>Pseudomonadota</taxon>
        <taxon>Gammaproteobacteria</taxon>
        <taxon>Lysobacterales</taxon>
        <taxon>Lysobacteraceae</taxon>
        <taxon>Stenotrophomonas</taxon>
        <taxon>Stenotrophomonas maltophilia group</taxon>
    </lineage>
</organism>
<keyword evidence="1" id="KW-0175">Coiled coil</keyword>
<dbReference type="AlphaFoldDB" id="A0AAI9FXM9"/>
<dbReference type="Proteomes" id="UP001214521">
    <property type="component" value="Unassembled WGS sequence"/>
</dbReference>
<sequence length="163" mass="18496">MAKVDEQQRQALAQAPGDLHLTAAQAAVLMQVSTKTLQRLRNQGMPPPPIGERPARTEERWSTTPVRYRKSDVDAWLQHPVMPSVQLHAFQMANGIIIAHAKDLDDNTVVDGIFDLLTELQWSSTDLMIEAQQMLFDEQQQQRAKVQERIALHERNVLAQALR</sequence>